<gene>
    <name evidence="1" type="ORF">CLUP02_06582</name>
</gene>
<protein>
    <submittedName>
        <fullName evidence="1">Uncharacterized protein</fullName>
    </submittedName>
</protein>
<dbReference type="AlphaFoldDB" id="A0A9Q8WF91"/>
<dbReference type="EMBL" id="CP019475">
    <property type="protein sequence ID" value="UQC81096.1"/>
    <property type="molecule type" value="Genomic_DNA"/>
</dbReference>
<reference evidence="1" key="1">
    <citation type="journal article" date="2021" name="Mol. Plant Microbe Interact.">
        <title>Complete Genome Sequence of the Plant-Pathogenic Fungus Colletotrichum lupini.</title>
        <authorList>
            <person name="Baroncelli R."/>
            <person name="Pensec F."/>
            <person name="Da Lio D."/>
            <person name="Boufleur T."/>
            <person name="Vicente I."/>
            <person name="Sarrocco S."/>
            <person name="Picot A."/>
            <person name="Baraldi E."/>
            <person name="Sukno S."/>
            <person name="Thon M."/>
            <person name="Le Floch G."/>
        </authorList>
    </citation>
    <scope>NUCLEOTIDE SEQUENCE</scope>
    <source>
        <strain evidence="1">IMI 504893</strain>
    </source>
</reference>
<evidence type="ECO:0000313" key="1">
    <source>
        <dbReference type="EMBL" id="UQC81096.1"/>
    </source>
</evidence>
<organism evidence="1 2">
    <name type="scientific">Colletotrichum lupini</name>
    <dbReference type="NCBI Taxonomy" id="145971"/>
    <lineage>
        <taxon>Eukaryota</taxon>
        <taxon>Fungi</taxon>
        <taxon>Dikarya</taxon>
        <taxon>Ascomycota</taxon>
        <taxon>Pezizomycotina</taxon>
        <taxon>Sordariomycetes</taxon>
        <taxon>Hypocreomycetidae</taxon>
        <taxon>Glomerellales</taxon>
        <taxon>Glomerellaceae</taxon>
        <taxon>Colletotrichum</taxon>
        <taxon>Colletotrichum acutatum species complex</taxon>
    </lineage>
</organism>
<proteinExistence type="predicted"/>
<name>A0A9Q8WF91_9PEZI</name>
<sequence>MSVGLAADPASSLALIITSQVPHPTPPETPEARPSRHANRLNGVLFRLKIRTSYRRAVVLHQQSQFEQHISPLTLAPTRFFHHVYIFQTQQPSKTWLLILSLVKFHIITSKSPINRIDSWRFLYENRASKYVGLEPFFTLGIMAAVYQGDRTLPPNQNATALTPNVRSSIGKSNHGKAHGNRSGSCLHEVTNFPLQPAAKRPEDRLTPAVDDSTGNFAAELWSKMPVLDPVADGPPVRVRTPLSILSSAVTEVIFASALARADVFFSRIIEMQPLYVSRRDKA</sequence>
<keyword evidence="2" id="KW-1185">Reference proteome</keyword>
<accession>A0A9Q8WF91</accession>
<evidence type="ECO:0000313" key="2">
    <source>
        <dbReference type="Proteomes" id="UP000830671"/>
    </source>
</evidence>
<dbReference type="RefSeq" id="XP_049142724.1">
    <property type="nucleotide sequence ID" value="XM_049285581.1"/>
</dbReference>
<dbReference type="KEGG" id="clup:CLUP02_06582"/>
<dbReference type="Proteomes" id="UP000830671">
    <property type="component" value="Chromosome 3"/>
</dbReference>
<dbReference type="GeneID" id="73340591"/>